<evidence type="ECO:0000259" key="12">
    <source>
        <dbReference type="PROSITE" id="PS50113"/>
    </source>
</evidence>
<dbReference type="Pfam" id="PF00072">
    <property type="entry name" value="Response_reg"/>
    <property type="match status" value="2"/>
</dbReference>
<dbReference type="InterPro" id="IPR035965">
    <property type="entry name" value="PAS-like_dom_sf"/>
</dbReference>
<dbReference type="CDD" id="cd00130">
    <property type="entry name" value="PAS"/>
    <property type="match status" value="1"/>
</dbReference>
<keyword evidence="6" id="KW-0418">Kinase</keyword>
<dbReference type="InterPro" id="IPR003594">
    <property type="entry name" value="HATPase_dom"/>
</dbReference>
<keyword evidence="4" id="KW-0808">Transferase</keyword>
<evidence type="ECO:0000256" key="3">
    <source>
        <dbReference type="ARBA" id="ARBA00022553"/>
    </source>
</evidence>
<dbReference type="SUPFAM" id="SSF47384">
    <property type="entry name" value="Homodimeric domain of signal transducing histidine kinase"/>
    <property type="match status" value="1"/>
</dbReference>
<dbReference type="Gene3D" id="3.30.565.10">
    <property type="entry name" value="Histidine kinase-like ATPase, C-terminal domain"/>
    <property type="match status" value="1"/>
</dbReference>
<evidence type="ECO:0000256" key="4">
    <source>
        <dbReference type="ARBA" id="ARBA00022679"/>
    </source>
</evidence>
<reference evidence="13 14" key="1">
    <citation type="submission" date="2023-09" db="EMBL/GenBank/DDBJ databases">
        <authorList>
            <person name="Qi X."/>
        </authorList>
    </citation>
    <scope>NUCLEOTIDE SEQUENCE [LARGE SCALE GENOMIC DNA]</scope>
    <source>
        <strain evidence="13 14">S1-1</strain>
    </source>
</reference>
<name>A0ABZ0GKE7_9GAMM</name>
<feature type="domain" description="Histidine kinase" evidence="10">
    <location>
        <begin position="152"/>
        <end position="371"/>
    </location>
</feature>
<keyword evidence="5" id="KW-0547">Nucleotide-binding</keyword>
<keyword evidence="3 9" id="KW-0597">Phosphoprotein</keyword>
<evidence type="ECO:0000256" key="5">
    <source>
        <dbReference type="ARBA" id="ARBA00022741"/>
    </source>
</evidence>
<dbReference type="SUPFAM" id="SSF55785">
    <property type="entry name" value="PYP-like sensor domain (PAS domain)"/>
    <property type="match status" value="1"/>
</dbReference>
<evidence type="ECO:0000256" key="7">
    <source>
        <dbReference type="ARBA" id="ARBA00022840"/>
    </source>
</evidence>
<dbReference type="CDD" id="cd00082">
    <property type="entry name" value="HisKA"/>
    <property type="match status" value="1"/>
</dbReference>
<dbReference type="InterPro" id="IPR005467">
    <property type="entry name" value="His_kinase_dom"/>
</dbReference>
<dbReference type="Pfam" id="PF02518">
    <property type="entry name" value="HATPase_c"/>
    <property type="match status" value="1"/>
</dbReference>
<dbReference type="SUPFAM" id="SSF55874">
    <property type="entry name" value="ATPase domain of HSP90 chaperone/DNA topoisomerase II/histidine kinase"/>
    <property type="match status" value="1"/>
</dbReference>
<dbReference type="PROSITE" id="PS50109">
    <property type="entry name" value="HIS_KIN"/>
    <property type="match status" value="1"/>
</dbReference>
<proteinExistence type="predicted"/>
<evidence type="ECO:0000256" key="2">
    <source>
        <dbReference type="ARBA" id="ARBA00012438"/>
    </source>
</evidence>
<evidence type="ECO:0000259" key="10">
    <source>
        <dbReference type="PROSITE" id="PS50109"/>
    </source>
</evidence>
<dbReference type="Pfam" id="PF08448">
    <property type="entry name" value="PAS_4"/>
    <property type="match status" value="1"/>
</dbReference>
<dbReference type="InterPro" id="IPR036890">
    <property type="entry name" value="HATPase_C_sf"/>
</dbReference>
<evidence type="ECO:0000313" key="14">
    <source>
        <dbReference type="Proteomes" id="UP001301442"/>
    </source>
</evidence>
<dbReference type="InterPro" id="IPR000014">
    <property type="entry name" value="PAS"/>
</dbReference>
<evidence type="ECO:0000256" key="1">
    <source>
        <dbReference type="ARBA" id="ARBA00000085"/>
    </source>
</evidence>
<dbReference type="InterPro" id="IPR001789">
    <property type="entry name" value="Sig_transdc_resp-reg_receiver"/>
</dbReference>
<dbReference type="Proteomes" id="UP001301442">
    <property type="component" value="Chromosome"/>
</dbReference>
<organism evidence="13 14">
    <name type="scientific">Thalassotalea fonticola</name>
    <dbReference type="NCBI Taxonomy" id="3065649"/>
    <lineage>
        <taxon>Bacteria</taxon>
        <taxon>Pseudomonadati</taxon>
        <taxon>Pseudomonadota</taxon>
        <taxon>Gammaproteobacteria</taxon>
        <taxon>Alteromonadales</taxon>
        <taxon>Colwelliaceae</taxon>
        <taxon>Thalassotalea</taxon>
    </lineage>
</organism>
<dbReference type="SMART" id="SM00448">
    <property type="entry name" value="REC"/>
    <property type="match status" value="2"/>
</dbReference>
<evidence type="ECO:0000256" key="9">
    <source>
        <dbReference type="PROSITE-ProRule" id="PRU00169"/>
    </source>
</evidence>
<dbReference type="InterPro" id="IPR004358">
    <property type="entry name" value="Sig_transdc_His_kin-like_C"/>
</dbReference>
<keyword evidence="8" id="KW-0902">Two-component regulatory system</keyword>
<dbReference type="EMBL" id="CP136600">
    <property type="protein sequence ID" value="WOH36344.1"/>
    <property type="molecule type" value="Genomic_DNA"/>
</dbReference>
<dbReference type="InterPro" id="IPR036097">
    <property type="entry name" value="HisK_dim/P_sf"/>
</dbReference>
<dbReference type="RefSeq" id="WP_348395158.1">
    <property type="nucleotide sequence ID" value="NZ_CP136600.1"/>
</dbReference>
<dbReference type="Pfam" id="PF00512">
    <property type="entry name" value="HisKA"/>
    <property type="match status" value="1"/>
</dbReference>
<dbReference type="SMART" id="SM00387">
    <property type="entry name" value="HATPase_c"/>
    <property type="match status" value="1"/>
</dbReference>
<dbReference type="SUPFAM" id="SSF52172">
    <property type="entry name" value="CheY-like"/>
    <property type="match status" value="2"/>
</dbReference>
<dbReference type="InterPro" id="IPR003661">
    <property type="entry name" value="HisK_dim/P_dom"/>
</dbReference>
<dbReference type="NCBIfam" id="TIGR00229">
    <property type="entry name" value="sensory_box"/>
    <property type="match status" value="1"/>
</dbReference>
<protein>
    <recommendedName>
        <fullName evidence="2">histidine kinase</fullName>
        <ecNumber evidence="2">2.7.13.3</ecNumber>
    </recommendedName>
</protein>
<evidence type="ECO:0000259" key="11">
    <source>
        <dbReference type="PROSITE" id="PS50110"/>
    </source>
</evidence>
<dbReference type="PANTHER" id="PTHR43065:SF46">
    <property type="entry name" value="C4-DICARBOXYLATE TRANSPORT SENSOR PROTEIN DCTB"/>
    <property type="match status" value="1"/>
</dbReference>
<dbReference type="Gene3D" id="1.10.287.130">
    <property type="match status" value="1"/>
</dbReference>
<dbReference type="PANTHER" id="PTHR43065">
    <property type="entry name" value="SENSOR HISTIDINE KINASE"/>
    <property type="match status" value="1"/>
</dbReference>
<dbReference type="EC" id="2.7.13.3" evidence="2"/>
<comment type="catalytic activity">
    <reaction evidence="1">
        <text>ATP + protein L-histidine = ADP + protein N-phospho-L-histidine.</text>
        <dbReference type="EC" id="2.7.13.3"/>
    </reaction>
</comment>
<gene>
    <name evidence="13" type="ORF">RI844_13300</name>
</gene>
<dbReference type="PROSITE" id="PS50110">
    <property type="entry name" value="RESPONSE_REGULATORY"/>
    <property type="match status" value="2"/>
</dbReference>
<feature type="domain" description="Response regulatory" evidence="11">
    <location>
        <begin position="528"/>
        <end position="642"/>
    </location>
</feature>
<dbReference type="InterPro" id="IPR011006">
    <property type="entry name" value="CheY-like_superfamily"/>
</dbReference>
<evidence type="ECO:0000313" key="13">
    <source>
        <dbReference type="EMBL" id="WOH36344.1"/>
    </source>
</evidence>
<feature type="domain" description="PAC" evidence="12">
    <location>
        <begin position="83"/>
        <end position="139"/>
    </location>
</feature>
<keyword evidence="7" id="KW-0067">ATP-binding</keyword>
<evidence type="ECO:0000256" key="8">
    <source>
        <dbReference type="ARBA" id="ARBA00023012"/>
    </source>
</evidence>
<accession>A0ABZ0GKE7</accession>
<dbReference type="InterPro" id="IPR000700">
    <property type="entry name" value="PAS-assoc_C"/>
</dbReference>
<dbReference type="SMART" id="SM00388">
    <property type="entry name" value="HisKA"/>
    <property type="match status" value="1"/>
</dbReference>
<keyword evidence="14" id="KW-1185">Reference proteome</keyword>
<feature type="modified residue" description="4-aspartylphosphate" evidence="9">
    <location>
        <position position="444"/>
    </location>
</feature>
<feature type="modified residue" description="4-aspartylphosphate" evidence="9">
    <location>
        <position position="577"/>
    </location>
</feature>
<sequence>MNSIHSHSQPSLELFQAVLDALPFCVFWKDRDSIGLGCNQALADVAGLNSPKDYLGKTDYDLPWTTEEADFFRECDRRVMESGKAEVNIIESQRQADGRLAWLETSKIPLTDSNGDIIGILGAFHDITERKRLEDESIANQKLNSLGTLAAGLAHDFNNILMMILGSSQLAKMKMVNGADKEEIEKHLDNIENATSQASVLTEKFMNYSERGAVTKTVCNLSEMLEEMTSFAQSSINSKIKYEVGDNKGLLYADVNQINQVMNNLLINAAQASTNNEEITVSIKNCEIKPEEHPELRSGNYFAISIKDNGVGIEKEITEDIFKPYFSTKEFGHGLGLSSCVTIVKNHNGSIQVESEVGTGSTFTVYLPILEKNHSIEPMHQPFSNEIMQGSGRILYIEDDPNTQAATFEMLEELGYEVKCYSNVQPAIDYIKQNPDDFDLVISDFIIGDVLQGGTEILDNVRQVRPDCPVVLITGYFQKLEKRADSNNQFSFIAQKPIGIAKISQIVNRFIGNTDNTAIKPIAENAKTILIVDDEPLIIKFLACFLSFHDYNVITAKSGQLALDKLKQEAVDLIITDQNMPDMKGIELSQEIKQLFPNTPIIISSGYSDEIGEHNINEFGISHFHKKGSNTEELIKSINNLLS</sequence>
<dbReference type="PRINTS" id="PR00344">
    <property type="entry name" value="BCTRLSENSOR"/>
</dbReference>
<dbReference type="PROSITE" id="PS50113">
    <property type="entry name" value="PAC"/>
    <property type="match status" value="1"/>
</dbReference>
<dbReference type="Gene3D" id="3.30.450.20">
    <property type="entry name" value="PAS domain"/>
    <property type="match status" value="1"/>
</dbReference>
<dbReference type="Gene3D" id="3.40.50.2300">
    <property type="match status" value="2"/>
</dbReference>
<dbReference type="CDD" id="cd00156">
    <property type="entry name" value="REC"/>
    <property type="match status" value="1"/>
</dbReference>
<evidence type="ECO:0000256" key="6">
    <source>
        <dbReference type="ARBA" id="ARBA00022777"/>
    </source>
</evidence>
<dbReference type="InterPro" id="IPR013656">
    <property type="entry name" value="PAS_4"/>
</dbReference>
<feature type="domain" description="Response regulatory" evidence="11">
    <location>
        <begin position="393"/>
        <end position="511"/>
    </location>
</feature>